<keyword evidence="12" id="KW-1185">Reference proteome</keyword>
<keyword evidence="11" id="KW-0328">Glycosyltransferase</keyword>
<evidence type="ECO:0000256" key="10">
    <source>
        <dbReference type="SAM" id="MobiDB-lite"/>
    </source>
</evidence>
<comment type="similarity">
    <text evidence="3">Belongs to the MNN1/MNT family.</text>
</comment>
<protein>
    <submittedName>
        <fullName evidence="11">Mannosyltransferase putative-domain-containing protein</fullName>
    </submittedName>
</protein>
<dbReference type="AlphaFoldDB" id="A0AAE0MY06"/>
<dbReference type="PANTHER" id="PTHR31646:SF1">
    <property type="entry name" value="ALPHA-1,2-MANNOSYLTRANSFERASE MNN2"/>
    <property type="match status" value="1"/>
</dbReference>
<dbReference type="EMBL" id="JAULSN010000012">
    <property type="protein sequence ID" value="KAK3361236.1"/>
    <property type="molecule type" value="Genomic_DNA"/>
</dbReference>
<comment type="caution">
    <text evidence="11">The sequence shown here is derived from an EMBL/GenBank/DDBJ whole genome shotgun (WGS) entry which is preliminary data.</text>
</comment>
<evidence type="ECO:0000256" key="6">
    <source>
        <dbReference type="ARBA" id="ARBA00022968"/>
    </source>
</evidence>
<feature type="compositionally biased region" description="Low complexity" evidence="10">
    <location>
        <begin position="427"/>
        <end position="437"/>
    </location>
</feature>
<evidence type="ECO:0000313" key="12">
    <source>
        <dbReference type="Proteomes" id="UP001287356"/>
    </source>
</evidence>
<sequence>MGEALSRKAKYLVLALPLVLTFLYLTRDYHSYGPPHVTPYPYRGQGPYKTKGTHATGATVSSWWIEFFSRLDAAHPNAAPVQIDGRAPNKNFPPPPDYERPDMLVLTATDEANMRASHAAYMSELAEFSRHLPYRRNTNGIVTTAGAKNFGTVVPMVLALRQTGSRLPVEIVVDSSVPWVRTLCAEVLAPRNATCIFIEDVWAGLDPQPKLERFQWKFISIVASSFQNVLFLDADVIPVHSPDSILAPGSQPFASTGFITWPDFWAAGHTRLFYAIAGDVEVPPVGARTTSESGIMAYDKARHADTLLLASYYNYYGPDFFYAMMTQHGPGEGDKETFFQAALVLEGLGKKPYGYVPPMGWTQNANGNKKGYWDVKKLPHSHGRTVKGNWRGMLMLQMDPMEDYRAVMAAIEKDKHKEPQPPAAQPTSDNAAASDGDSASDDDTTSDSTTPTDDSDTASTSADTATSDASTPTTDSDSGNSSMRARGLDATFFTDSSFLANISHLKFEQEPKRWMFFHHNGCKLDFTRIDEEKAAIVATDDDGKFMRLWGNPDWIIGNTGRDVEKELWRDSMEVWCLVAEFDTVCDKMREIYAQVY</sequence>
<comment type="pathway">
    <text evidence="2">Protein modification; protein glycosylation.</text>
</comment>
<dbReference type="InterPro" id="IPR029044">
    <property type="entry name" value="Nucleotide-diphossugar_trans"/>
</dbReference>
<keyword evidence="7" id="KW-1133">Transmembrane helix</keyword>
<evidence type="ECO:0000256" key="5">
    <source>
        <dbReference type="ARBA" id="ARBA00022692"/>
    </source>
</evidence>
<keyword evidence="6" id="KW-0735">Signal-anchor</keyword>
<dbReference type="GO" id="GO:0046354">
    <property type="term" value="P:mannan biosynthetic process"/>
    <property type="evidence" value="ECO:0007669"/>
    <property type="project" value="TreeGrafter"/>
</dbReference>
<dbReference type="InterPro" id="IPR022751">
    <property type="entry name" value="Alpha_mannosyltransferase"/>
</dbReference>
<dbReference type="PANTHER" id="PTHR31646">
    <property type="entry name" value="ALPHA-1,2-MANNOSYLTRANSFERASE MNN2"/>
    <property type="match status" value="1"/>
</dbReference>
<comment type="subcellular location">
    <subcellularLocation>
        <location evidence="1">Golgi apparatus membrane</location>
        <topology evidence="1">Single-pass type II membrane protein</topology>
    </subcellularLocation>
</comment>
<name>A0AAE0MY06_9PEZI</name>
<evidence type="ECO:0000256" key="4">
    <source>
        <dbReference type="ARBA" id="ARBA00022679"/>
    </source>
</evidence>
<keyword evidence="5" id="KW-0812">Transmembrane</keyword>
<gene>
    <name evidence="11" type="ORF">B0T24DRAFT_642779</name>
</gene>
<keyword evidence="4" id="KW-0808">Transferase</keyword>
<feature type="region of interest" description="Disordered" evidence="10">
    <location>
        <begin position="414"/>
        <end position="482"/>
    </location>
</feature>
<evidence type="ECO:0000256" key="7">
    <source>
        <dbReference type="ARBA" id="ARBA00022989"/>
    </source>
</evidence>
<dbReference type="Pfam" id="PF11051">
    <property type="entry name" value="Mannosyl_trans3"/>
    <property type="match status" value="2"/>
</dbReference>
<keyword evidence="8" id="KW-0333">Golgi apparatus</keyword>
<feature type="compositionally biased region" description="Low complexity" evidence="10">
    <location>
        <begin position="446"/>
        <end position="478"/>
    </location>
</feature>
<dbReference type="GO" id="GO:0000139">
    <property type="term" value="C:Golgi membrane"/>
    <property type="evidence" value="ECO:0007669"/>
    <property type="project" value="UniProtKB-SubCell"/>
</dbReference>
<evidence type="ECO:0000256" key="1">
    <source>
        <dbReference type="ARBA" id="ARBA00004323"/>
    </source>
</evidence>
<accession>A0AAE0MY06</accession>
<reference evidence="11" key="1">
    <citation type="journal article" date="2023" name="Mol. Phylogenet. Evol.">
        <title>Genome-scale phylogeny and comparative genomics of the fungal order Sordariales.</title>
        <authorList>
            <person name="Hensen N."/>
            <person name="Bonometti L."/>
            <person name="Westerberg I."/>
            <person name="Brannstrom I.O."/>
            <person name="Guillou S."/>
            <person name="Cros-Aarteil S."/>
            <person name="Calhoun S."/>
            <person name="Haridas S."/>
            <person name="Kuo A."/>
            <person name="Mondo S."/>
            <person name="Pangilinan J."/>
            <person name="Riley R."/>
            <person name="LaButti K."/>
            <person name="Andreopoulos B."/>
            <person name="Lipzen A."/>
            <person name="Chen C."/>
            <person name="Yan M."/>
            <person name="Daum C."/>
            <person name="Ng V."/>
            <person name="Clum A."/>
            <person name="Steindorff A."/>
            <person name="Ohm R.A."/>
            <person name="Martin F."/>
            <person name="Silar P."/>
            <person name="Natvig D.O."/>
            <person name="Lalanne C."/>
            <person name="Gautier V."/>
            <person name="Ament-Velasquez S.L."/>
            <person name="Kruys A."/>
            <person name="Hutchinson M.I."/>
            <person name="Powell A.J."/>
            <person name="Barry K."/>
            <person name="Miller A.N."/>
            <person name="Grigoriev I.V."/>
            <person name="Debuchy R."/>
            <person name="Gladieux P."/>
            <person name="Hiltunen Thoren M."/>
            <person name="Johannesson H."/>
        </authorList>
    </citation>
    <scope>NUCLEOTIDE SEQUENCE</scope>
    <source>
        <strain evidence="11">CBS 958.72</strain>
    </source>
</reference>
<proteinExistence type="inferred from homology"/>
<evidence type="ECO:0000256" key="3">
    <source>
        <dbReference type="ARBA" id="ARBA00009105"/>
    </source>
</evidence>
<evidence type="ECO:0000256" key="2">
    <source>
        <dbReference type="ARBA" id="ARBA00004922"/>
    </source>
</evidence>
<evidence type="ECO:0000256" key="8">
    <source>
        <dbReference type="ARBA" id="ARBA00023034"/>
    </source>
</evidence>
<dbReference type="GO" id="GO:0000026">
    <property type="term" value="F:alpha-1,2-mannosyltransferase activity"/>
    <property type="evidence" value="ECO:0007669"/>
    <property type="project" value="TreeGrafter"/>
</dbReference>
<organism evidence="11 12">
    <name type="scientific">Lasiosphaeria ovina</name>
    <dbReference type="NCBI Taxonomy" id="92902"/>
    <lineage>
        <taxon>Eukaryota</taxon>
        <taxon>Fungi</taxon>
        <taxon>Dikarya</taxon>
        <taxon>Ascomycota</taxon>
        <taxon>Pezizomycotina</taxon>
        <taxon>Sordariomycetes</taxon>
        <taxon>Sordariomycetidae</taxon>
        <taxon>Sordariales</taxon>
        <taxon>Lasiosphaeriaceae</taxon>
        <taxon>Lasiosphaeria</taxon>
    </lineage>
</organism>
<reference evidence="11" key="2">
    <citation type="submission" date="2023-06" db="EMBL/GenBank/DDBJ databases">
        <authorList>
            <consortium name="Lawrence Berkeley National Laboratory"/>
            <person name="Haridas S."/>
            <person name="Hensen N."/>
            <person name="Bonometti L."/>
            <person name="Westerberg I."/>
            <person name="Brannstrom I.O."/>
            <person name="Guillou S."/>
            <person name="Cros-Aarteil S."/>
            <person name="Calhoun S."/>
            <person name="Kuo A."/>
            <person name="Mondo S."/>
            <person name="Pangilinan J."/>
            <person name="Riley R."/>
            <person name="Labutti K."/>
            <person name="Andreopoulos B."/>
            <person name="Lipzen A."/>
            <person name="Chen C."/>
            <person name="Yanf M."/>
            <person name="Daum C."/>
            <person name="Ng V."/>
            <person name="Clum A."/>
            <person name="Steindorff A."/>
            <person name="Ohm R."/>
            <person name="Martin F."/>
            <person name="Silar P."/>
            <person name="Natvig D."/>
            <person name="Lalanne C."/>
            <person name="Gautier V."/>
            <person name="Ament-Velasquez S.L."/>
            <person name="Kruys A."/>
            <person name="Hutchinson M.I."/>
            <person name="Powell A.J."/>
            <person name="Barry K."/>
            <person name="Miller A.N."/>
            <person name="Grigoriev I.V."/>
            <person name="Debuchy R."/>
            <person name="Gladieux P."/>
            <person name="Thoren M.H."/>
            <person name="Johannesson H."/>
        </authorList>
    </citation>
    <scope>NUCLEOTIDE SEQUENCE</scope>
    <source>
        <strain evidence="11">CBS 958.72</strain>
    </source>
</reference>
<dbReference type="SUPFAM" id="SSF53448">
    <property type="entry name" value="Nucleotide-diphospho-sugar transferases"/>
    <property type="match status" value="1"/>
</dbReference>
<keyword evidence="9" id="KW-0472">Membrane</keyword>
<evidence type="ECO:0000256" key="9">
    <source>
        <dbReference type="ARBA" id="ARBA00023136"/>
    </source>
</evidence>
<dbReference type="Proteomes" id="UP001287356">
    <property type="component" value="Unassembled WGS sequence"/>
</dbReference>
<evidence type="ECO:0000313" key="11">
    <source>
        <dbReference type="EMBL" id="KAK3361236.1"/>
    </source>
</evidence>